<reference evidence="1" key="1">
    <citation type="submission" date="2018-05" db="EMBL/GenBank/DDBJ databases">
        <authorList>
            <person name="Lanie J.A."/>
            <person name="Ng W.-L."/>
            <person name="Kazmierczak K.M."/>
            <person name="Andrzejewski T.M."/>
            <person name="Davidsen T.M."/>
            <person name="Wayne K.J."/>
            <person name="Tettelin H."/>
            <person name="Glass J.I."/>
            <person name="Rusch D."/>
            <person name="Podicherti R."/>
            <person name="Tsui H.-C.T."/>
            <person name="Winkler M.E."/>
        </authorList>
    </citation>
    <scope>NUCLEOTIDE SEQUENCE</scope>
</reference>
<accession>A0A382F9G3</accession>
<protein>
    <submittedName>
        <fullName evidence="1">Uncharacterized protein</fullName>
    </submittedName>
</protein>
<feature type="non-terminal residue" evidence="1">
    <location>
        <position position="1"/>
    </location>
</feature>
<dbReference type="EMBL" id="UINC01048709">
    <property type="protein sequence ID" value="SVB59580.1"/>
    <property type="molecule type" value="Genomic_DNA"/>
</dbReference>
<proteinExistence type="predicted"/>
<organism evidence="1">
    <name type="scientific">marine metagenome</name>
    <dbReference type="NCBI Taxonomy" id="408172"/>
    <lineage>
        <taxon>unclassified sequences</taxon>
        <taxon>metagenomes</taxon>
        <taxon>ecological metagenomes</taxon>
    </lineage>
</organism>
<sequence>IDRSTYPPVSHYPVIHDSAPDCSVRRQMIWHYW</sequence>
<gene>
    <name evidence="1" type="ORF">METZ01_LOCUS212434</name>
</gene>
<name>A0A382F9G3_9ZZZZ</name>
<evidence type="ECO:0000313" key="1">
    <source>
        <dbReference type="EMBL" id="SVB59580.1"/>
    </source>
</evidence>
<dbReference type="AlphaFoldDB" id="A0A382F9G3"/>